<dbReference type="PANTHER" id="PTHR31286">
    <property type="entry name" value="GLYCINE-RICH CELL WALL STRUCTURAL PROTEIN 1.8-LIKE"/>
    <property type="match status" value="1"/>
</dbReference>
<feature type="region of interest" description="Disordered" evidence="1">
    <location>
        <begin position="164"/>
        <end position="289"/>
    </location>
</feature>
<accession>A0A9N7NJK5</accession>
<feature type="domain" description="Zinc knuckle CX2CX4HX4C" evidence="2">
    <location>
        <begin position="104"/>
        <end position="135"/>
    </location>
</feature>
<evidence type="ECO:0000313" key="3">
    <source>
        <dbReference type="EMBL" id="CAA0831743.1"/>
    </source>
</evidence>
<keyword evidence="4" id="KW-1185">Reference proteome</keyword>
<evidence type="ECO:0000313" key="4">
    <source>
        <dbReference type="Proteomes" id="UP001153555"/>
    </source>
</evidence>
<dbReference type="AlphaFoldDB" id="A0A9N7NJK5"/>
<sequence>MVDKVKVSKGTGWTFENQFLILKDWQEDLHTDHPIFMELALWVQVWNLPLDWCSTKVGSKVGSVFNQVKNVSIPQSGWLAGKCIRLLVTIDLDQPLLRCASLMLQNRKILVDFKYEKLVSLCFYCGFLCHQDRNCVVRSEDIKQGTVKEGLFGEWLRAQDYPHLHHSSSRNDNSESPKPSNSSPSKPSSPDKASSLIFESENPPFHSPPLPKSHIYPPVIPPSITEPSSSPNNLNSDHLMVVESLCSSDNSSPPIPPPSDFTPIPPTSDLISIPPLSPPPLPPSAKTRK</sequence>
<organism evidence="3 4">
    <name type="scientific">Striga hermonthica</name>
    <name type="common">Purple witchweed</name>
    <name type="synonym">Buchnera hermonthica</name>
    <dbReference type="NCBI Taxonomy" id="68872"/>
    <lineage>
        <taxon>Eukaryota</taxon>
        <taxon>Viridiplantae</taxon>
        <taxon>Streptophyta</taxon>
        <taxon>Embryophyta</taxon>
        <taxon>Tracheophyta</taxon>
        <taxon>Spermatophyta</taxon>
        <taxon>Magnoliopsida</taxon>
        <taxon>eudicotyledons</taxon>
        <taxon>Gunneridae</taxon>
        <taxon>Pentapetalae</taxon>
        <taxon>asterids</taxon>
        <taxon>lamiids</taxon>
        <taxon>Lamiales</taxon>
        <taxon>Orobanchaceae</taxon>
        <taxon>Buchnereae</taxon>
        <taxon>Striga</taxon>
    </lineage>
</organism>
<comment type="caution">
    <text evidence="3">The sequence shown here is derived from an EMBL/GenBank/DDBJ whole genome shotgun (WGS) entry which is preliminary data.</text>
</comment>
<dbReference type="PANTHER" id="PTHR31286:SF178">
    <property type="entry name" value="DUF4283 DOMAIN-CONTAINING PROTEIN"/>
    <property type="match status" value="1"/>
</dbReference>
<evidence type="ECO:0000259" key="2">
    <source>
        <dbReference type="Pfam" id="PF14392"/>
    </source>
</evidence>
<dbReference type="Proteomes" id="UP001153555">
    <property type="component" value="Unassembled WGS sequence"/>
</dbReference>
<reference evidence="3" key="1">
    <citation type="submission" date="2019-12" db="EMBL/GenBank/DDBJ databases">
        <authorList>
            <person name="Scholes J."/>
        </authorList>
    </citation>
    <scope>NUCLEOTIDE SEQUENCE</scope>
</reference>
<dbReference type="InterPro" id="IPR040256">
    <property type="entry name" value="At4g02000-like"/>
</dbReference>
<dbReference type="Pfam" id="PF14392">
    <property type="entry name" value="zf-CCHC_4"/>
    <property type="match status" value="1"/>
</dbReference>
<feature type="compositionally biased region" description="Low complexity" evidence="1">
    <location>
        <begin position="174"/>
        <end position="195"/>
    </location>
</feature>
<name>A0A9N7NJK5_STRHE</name>
<gene>
    <name evidence="3" type="ORF">SHERM_27057</name>
</gene>
<dbReference type="InterPro" id="IPR025836">
    <property type="entry name" value="Zn_knuckle_CX2CX4HX4C"/>
</dbReference>
<feature type="compositionally biased region" description="Low complexity" evidence="1">
    <location>
        <begin position="222"/>
        <end position="231"/>
    </location>
</feature>
<feature type="compositionally biased region" description="Pro residues" evidence="1">
    <location>
        <begin position="253"/>
        <end position="266"/>
    </location>
</feature>
<dbReference type="EMBL" id="CACSLK010027833">
    <property type="protein sequence ID" value="CAA0831743.1"/>
    <property type="molecule type" value="Genomic_DNA"/>
</dbReference>
<evidence type="ECO:0000256" key="1">
    <source>
        <dbReference type="SAM" id="MobiDB-lite"/>
    </source>
</evidence>
<dbReference type="OrthoDB" id="990360at2759"/>
<protein>
    <recommendedName>
        <fullName evidence="2">Zinc knuckle CX2CX4HX4C domain-containing protein</fullName>
    </recommendedName>
</protein>
<proteinExistence type="predicted"/>